<dbReference type="RefSeq" id="WP_146618289.1">
    <property type="nucleotide sequence ID" value="NZ_QHKO01000005.1"/>
</dbReference>
<feature type="region of interest" description="Disordered" evidence="1">
    <location>
        <begin position="50"/>
        <end position="77"/>
    </location>
</feature>
<feature type="signal peptide" evidence="2">
    <location>
        <begin position="1"/>
        <end position="32"/>
    </location>
</feature>
<dbReference type="Proteomes" id="UP000249169">
    <property type="component" value="Unassembled WGS sequence"/>
</dbReference>
<organism evidence="3 4">
    <name type="scientific">Lujinxingia litoralis</name>
    <dbReference type="NCBI Taxonomy" id="2211119"/>
    <lineage>
        <taxon>Bacteria</taxon>
        <taxon>Deltaproteobacteria</taxon>
        <taxon>Bradymonadales</taxon>
        <taxon>Lujinxingiaceae</taxon>
        <taxon>Lujinxingia</taxon>
    </lineage>
</organism>
<evidence type="ECO:0000256" key="1">
    <source>
        <dbReference type="SAM" id="MobiDB-lite"/>
    </source>
</evidence>
<name>A0A328C483_9DELT</name>
<protein>
    <submittedName>
        <fullName evidence="3">Uncharacterized protein</fullName>
    </submittedName>
</protein>
<evidence type="ECO:0000256" key="2">
    <source>
        <dbReference type="SAM" id="SignalP"/>
    </source>
</evidence>
<comment type="caution">
    <text evidence="3">The sequence shown here is derived from an EMBL/GenBank/DDBJ whole genome shotgun (WGS) entry which is preliminary data.</text>
</comment>
<dbReference type="OrthoDB" id="9831058at2"/>
<sequence length="267" mass="29221">MSPVVPRAPTRQTAFPLPICFALGLLSPLPSACGEGGAPYDQLNSEWEFEEPGLSETPDTPDVDTDAPPELPENEGRYLAPLPEGFEVERFDDAIVFHLEWEHLTDERPLVSKSVDLDLVYCRTPPATTFTRLEPEHCVAWSTPEVTWEEGGNSVLIRTGPDATRDGIPEQIGHPSLQQHDTHVGVLYASGGYEARATLSVYVDGELYQQKEQILSERGQTWYALIASWNAITISPALRAAPPCAALPDAECANTQLYLGPVPLADD</sequence>
<dbReference type="AlphaFoldDB" id="A0A328C483"/>
<accession>A0A328C483</accession>
<keyword evidence="4" id="KW-1185">Reference proteome</keyword>
<feature type="chain" id="PRO_5016456446" evidence="2">
    <location>
        <begin position="33"/>
        <end position="267"/>
    </location>
</feature>
<proteinExistence type="predicted"/>
<feature type="compositionally biased region" description="Acidic residues" evidence="1">
    <location>
        <begin position="50"/>
        <end position="67"/>
    </location>
</feature>
<reference evidence="3 4" key="1">
    <citation type="submission" date="2018-05" db="EMBL/GenBank/DDBJ databases">
        <title>Lujinxingia marina gen. nov. sp. nov., a new facultative anaerobic member of the class Deltaproteobacteria, and proposal of Lujinxingaceae fam. nov.</title>
        <authorList>
            <person name="Li C.-M."/>
        </authorList>
    </citation>
    <scope>NUCLEOTIDE SEQUENCE [LARGE SCALE GENOMIC DNA]</scope>
    <source>
        <strain evidence="3 4">B210</strain>
    </source>
</reference>
<keyword evidence="2" id="KW-0732">Signal</keyword>
<dbReference type="EMBL" id="QHKO01000005">
    <property type="protein sequence ID" value="RAL21802.1"/>
    <property type="molecule type" value="Genomic_DNA"/>
</dbReference>
<evidence type="ECO:0000313" key="3">
    <source>
        <dbReference type="EMBL" id="RAL21802.1"/>
    </source>
</evidence>
<evidence type="ECO:0000313" key="4">
    <source>
        <dbReference type="Proteomes" id="UP000249169"/>
    </source>
</evidence>
<gene>
    <name evidence="3" type="ORF">DL240_13195</name>
</gene>